<organism evidence="2 3">
    <name type="scientific">Mangrovivirga halotolerans</name>
    <dbReference type="NCBI Taxonomy" id="2993936"/>
    <lineage>
        <taxon>Bacteria</taxon>
        <taxon>Pseudomonadati</taxon>
        <taxon>Bacteroidota</taxon>
        <taxon>Cytophagia</taxon>
        <taxon>Cytophagales</taxon>
        <taxon>Mangrovivirgaceae</taxon>
        <taxon>Mangrovivirga</taxon>
    </lineage>
</organism>
<dbReference type="EMBL" id="JAPFQN010000003">
    <property type="protein sequence ID" value="MCX2743175.1"/>
    <property type="molecule type" value="Genomic_DNA"/>
</dbReference>
<dbReference type="Proteomes" id="UP001209885">
    <property type="component" value="Unassembled WGS sequence"/>
</dbReference>
<feature type="transmembrane region" description="Helical" evidence="1">
    <location>
        <begin position="12"/>
        <end position="34"/>
    </location>
</feature>
<evidence type="ECO:0000313" key="3">
    <source>
        <dbReference type="Proteomes" id="UP001209885"/>
    </source>
</evidence>
<reference evidence="2 3" key="1">
    <citation type="submission" date="2022-11" db="EMBL/GenBank/DDBJ databases">
        <title>The characterization of three novel Bacteroidetes species and genomic analysis of their roles in tidal elemental geochemical cycles.</title>
        <authorList>
            <person name="Ma K."/>
        </authorList>
    </citation>
    <scope>NUCLEOTIDE SEQUENCE [LARGE SCALE GENOMIC DNA]</scope>
    <source>
        <strain evidence="2 3">M17</strain>
    </source>
</reference>
<protein>
    <recommendedName>
        <fullName evidence="4">Outer membrane protein beta-barrel domain-containing protein</fullName>
    </recommendedName>
</protein>
<keyword evidence="1" id="KW-0472">Membrane</keyword>
<sequence length="412" mass="47571">MHLKFRALYNAIFSNLRTLIKIIFFLSINVVFIIDLSGQNNYKNGFIITFENDTIEGLIEYRSNSKNYKSCDFIGENGSKTYLPSDIIGYGVINEKFYLSQILKDRFVEVLVTGKISLYKSHNKYYVKKDTILYNLETIKEKSNIVNRTGYIKNNNWKGILSFLISDCLYNSNSHIEKLRLNDIGLTKLIVKYNICSGSEFEEFKSLQPRTSFKIGASVGISNSIIRLPDNRNNYIYLNNSYNSINPDFGIIFILSSPRINENIALQGEVHYIKSSYSSHKVIDGSYRYYYDTYISINTFSLPISLKYSIPLTYDKIYFHGGFNFDFHVNTKSILLTEKVSSTNEVTTYPEKSALEIKKNQIGYWGGIGYTKAFEKFEASLGIRYFYMARLSTDIESNGKLSRFSINLILYK</sequence>
<dbReference type="RefSeq" id="WP_266055550.1">
    <property type="nucleotide sequence ID" value="NZ_JAPFQN010000003.1"/>
</dbReference>
<evidence type="ECO:0008006" key="4">
    <source>
        <dbReference type="Google" id="ProtNLM"/>
    </source>
</evidence>
<evidence type="ECO:0000313" key="2">
    <source>
        <dbReference type="EMBL" id="MCX2743175.1"/>
    </source>
</evidence>
<gene>
    <name evidence="2" type="ORF">OO013_04825</name>
</gene>
<accession>A0ABT3RNJ3</accession>
<comment type="caution">
    <text evidence="2">The sequence shown here is derived from an EMBL/GenBank/DDBJ whole genome shotgun (WGS) entry which is preliminary data.</text>
</comment>
<keyword evidence="1" id="KW-1133">Transmembrane helix</keyword>
<evidence type="ECO:0000256" key="1">
    <source>
        <dbReference type="SAM" id="Phobius"/>
    </source>
</evidence>
<proteinExistence type="predicted"/>
<keyword evidence="3" id="KW-1185">Reference proteome</keyword>
<name>A0ABT3RNJ3_9BACT</name>
<keyword evidence="1" id="KW-0812">Transmembrane</keyword>